<evidence type="ECO:0000313" key="4">
    <source>
        <dbReference type="Proteomes" id="UP000184211"/>
    </source>
</evidence>
<dbReference type="EMBL" id="FQWM01000002">
    <property type="protein sequence ID" value="SHG94837.1"/>
    <property type="molecule type" value="Genomic_DNA"/>
</dbReference>
<keyword evidence="1" id="KW-0812">Transmembrane</keyword>
<organism evidence="3 4">
    <name type="scientific">Cognatishimia maritima</name>
    <dbReference type="NCBI Taxonomy" id="870908"/>
    <lineage>
        <taxon>Bacteria</taxon>
        <taxon>Pseudomonadati</taxon>
        <taxon>Pseudomonadota</taxon>
        <taxon>Alphaproteobacteria</taxon>
        <taxon>Rhodobacterales</taxon>
        <taxon>Paracoccaceae</taxon>
        <taxon>Cognatishimia</taxon>
    </lineage>
</organism>
<protein>
    <submittedName>
        <fullName evidence="3">Type IV leader peptidase family protein</fullName>
    </submittedName>
</protein>
<feature type="domain" description="Prepilin type IV endopeptidase peptidase" evidence="2">
    <location>
        <begin position="14"/>
        <end position="114"/>
    </location>
</feature>
<dbReference type="InterPro" id="IPR000045">
    <property type="entry name" value="Prepilin_IV_endopep_pep"/>
</dbReference>
<sequence>MSALGILEILIELACAALLLRIAVRDFKTLTVSNADNLALLGLYLLWAATRGFQDFWTDLLIGGLLFGVALIMWLLRTLGAGDVKLYFTLGMLIGIKASALFVVILLVLSFLFAAILRWVKLPDADQATSPTKWRLREIQITGRLPYAVVMVLAAALPLALRFAGAA</sequence>
<gene>
    <name evidence="3" type="ORF">SAMN04488044_1671</name>
</gene>
<feature type="transmembrane region" description="Helical" evidence="1">
    <location>
        <begin position="88"/>
        <end position="117"/>
    </location>
</feature>
<dbReference type="Gene3D" id="1.20.120.1220">
    <property type="match status" value="1"/>
</dbReference>
<feature type="transmembrane region" description="Helical" evidence="1">
    <location>
        <begin position="145"/>
        <end position="164"/>
    </location>
</feature>
<dbReference type="GO" id="GO:0004190">
    <property type="term" value="F:aspartic-type endopeptidase activity"/>
    <property type="evidence" value="ECO:0007669"/>
    <property type="project" value="InterPro"/>
</dbReference>
<proteinExistence type="predicted"/>
<dbReference type="AlphaFoldDB" id="A0A1M5NZE3"/>
<evidence type="ECO:0000259" key="2">
    <source>
        <dbReference type="Pfam" id="PF01478"/>
    </source>
</evidence>
<name>A0A1M5NZE3_9RHOB</name>
<dbReference type="STRING" id="870908.SAMN04488044_1671"/>
<accession>A0A1M5NZE3</accession>
<feature type="transmembrane region" description="Helical" evidence="1">
    <location>
        <begin position="6"/>
        <end position="24"/>
    </location>
</feature>
<reference evidence="4" key="1">
    <citation type="submission" date="2016-11" db="EMBL/GenBank/DDBJ databases">
        <authorList>
            <person name="Varghese N."/>
            <person name="Submissions S."/>
        </authorList>
    </citation>
    <scope>NUCLEOTIDE SEQUENCE [LARGE SCALE GENOMIC DNA]</scope>
    <source>
        <strain evidence="4">DSM 28223</strain>
    </source>
</reference>
<keyword evidence="4" id="KW-1185">Reference proteome</keyword>
<dbReference type="Pfam" id="PF01478">
    <property type="entry name" value="Peptidase_A24"/>
    <property type="match status" value="1"/>
</dbReference>
<keyword evidence="1" id="KW-0472">Membrane</keyword>
<dbReference type="Proteomes" id="UP000184211">
    <property type="component" value="Unassembled WGS sequence"/>
</dbReference>
<dbReference type="RefSeq" id="WP_072792383.1">
    <property type="nucleotide sequence ID" value="NZ_FQWM01000002.1"/>
</dbReference>
<evidence type="ECO:0000313" key="3">
    <source>
        <dbReference type="EMBL" id="SHG94837.1"/>
    </source>
</evidence>
<dbReference type="OrthoDB" id="8277765at2"/>
<dbReference type="GO" id="GO:0016020">
    <property type="term" value="C:membrane"/>
    <property type="evidence" value="ECO:0007669"/>
    <property type="project" value="InterPro"/>
</dbReference>
<feature type="transmembrane region" description="Helical" evidence="1">
    <location>
        <begin position="56"/>
        <end position="76"/>
    </location>
</feature>
<keyword evidence="1" id="KW-1133">Transmembrane helix</keyword>
<evidence type="ECO:0000256" key="1">
    <source>
        <dbReference type="SAM" id="Phobius"/>
    </source>
</evidence>